<reference evidence="1" key="1">
    <citation type="submission" date="2021-01" db="EMBL/GenBank/DDBJ databases">
        <title>Adiantum capillus-veneris genome.</title>
        <authorList>
            <person name="Fang Y."/>
            <person name="Liao Q."/>
        </authorList>
    </citation>
    <scope>NUCLEOTIDE SEQUENCE</scope>
    <source>
        <strain evidence="1">H3</strain>
        <tissue evidence="1">Leaf</tissue>
    </source>
</reference>
<accession>A0A9D4UC70</accession>
<name>A0A9D4UC70_ADICA</name>
<sequence length="69" mass="7619">MGGQLLCPGLLPAETSTALAMATEASQQSDTLSEQIDAWSIQGFLQKTSRHNIRKDICEDDESLYVFRT</sequence>
<protein>
    <submittedName>
        <fullName evidence="1">Uncharacterized protein</fullName>
    </submittedName>
</protein>
<comment type="caution">
    <text evidence="1">The sequence shown here is derived from an EMBL/GenBank/DDBJ whole genome shotgun (WGS) entry which is preliminary data.</text>
</comment>
<organism evidence="1 2">
    <name type="scientific">Adiantum capillus-veneris</name>
    <name type="common">Maidenhair fern</name>
    <dbReference type="NCBI Taxonomy" id="13818"/>
    <lineage>
        <taxon>Eukaryota</taxon>
        <taxon>Viridiplantae</taxon>
        <taxon>Streptophyta</taxon>
        <taxon>Embryophyta</taxon>
        <taxon>Tracheophyta</taxon>
        <taxon>Polypodiopsida</taxon>
        <taxon>Polypodiidae</taxon>
        <taxon>Polypodiales</taxon>
        <taxon>Pteridineae</taxon>
        <taxon>Pteridaceae</taxon>
        <taxon>Vittarioideae</taxon>
        <taxon>Adiantum</taxon>
    </lineage>
</organism>
<proteinExistence type="predicted"/>
<keyword evidence="2" id="KW-1185">Reference proteome</keyword>
<dbReference type="Proteomes" id="UP000886520">
    <property type="component" value="Chromosome 19"/>
</dbReference>
<dbReference type="EMBL" id="JABFUD020000019">
    <property type="protein sequence ID" value="KAI5065100.1"/>
    <property type="molecule type" value="Genomic_DNA"/>
</dbReference>
<evidence type="ECO:0000313" key="1">
    <source>
        <dbReference type="EMBL" id="KAI5065100.1"/>
    </source>
</evidence>
<dbReference type="AlphaFoldDB" id="A0A9D4UC70"/>
<evidence type="ECO:0000313" key="2">
    <source>
        <dbReference type="Proteomes" id="UP000886520"/>
    </source>
</evidence>
<gene>
    <name evidence="1" type="ORF">GOP47_0019795</name>
</gene>